<dbReference type="EMBL" id="JBHUDC010000003">
    <property type="protein sequence ID" value="MFD1513314.1"/>
    <property type="molecule type" value="Genomic_DNA"/>
</dbReference>
<organism evidence="1 2">
    <name type="scientific">Halomarina rubra</name>
    <dbReference type="NCBI Taxonomy" id="2071873"/>
    <lineage>
        <taxon>Archaea</taxon>
        <taxon>Methanobacteriati</taxon>
        <taxon>Methanobacteriota</taxon>
        <taxon>Stenosarchaea group</taxon>
        <taxon>Halobacteria</taxon>
        <taxon>Halobacteriales</taxon>
        <taxon>Natronomonadaceae</taxon>
        <taxon>Halomarina</taxon>
    </lineage>
</organism>
<dbReference type="InterPro" id="IPR019546">
    <property type="entry name" value="TAT_signal_bac_arc"/>
</dbReference>
<sequence>MVESDHTTRRNVLKRGAGAVAASVTGLGLVGSVNAASGSVIRMEADPGGSYDFFVRGSFYDWEWTNKESGDGVIQDSPGSAIEVSGSVSSGFLAPGWDELQVDEEITIYDIEPYGFHDSEDVVVKVDGQEI</sequence>
<gene>
    <name evidence="1" type="ORF">ACFSBT_08490</name>
</gene>
<evidence type="ECO:0000313" key="2">
    <source>
        <dbReference type="Proteomes" id="UP001597187"/>
    </source>
</evidence>
<dbReference type="Proteomes" id="UP001597187">
    <property type="component" value="Unassembled WGS sequence"/>
</dbReference>
<dbReference type="PROSITE" id="PS51318">
    <property type="entry name" value="TAT"/>
    <property type="match status" value="1"/>
</dbReference>
<accession>A0ABD6AWT4</accession>
<dbReference type="RefSeq" id="WP_250873267.1">
    <property type="nucleotide sequence ID" value="NZ_JALXFV010000003.1"/>
</dbReference>
<evidence type="ECO:0000313" key="1">
    <source>
        <dbReference type="EMBL" id="MFD1513314.1"/>
    </source>
</evidence>
<protein>
    <submittedName>
        <fullName evidence="1">Twin-arginine translocation signal domain-containing protein</fullName>
    </submittedName>
</protein>
<comment type="caution">
    <text evidence="1">The sequence shown here is derived from an EMBL/GenBank/DDBJ whole genome shotgun (WGS) entry which is preliminary data.</text>
</comment>
<name>A0ABD6AWT4_9EURY</name>
<dbReference type="NCBIfam" id="TIGR01409">
    <property type="entry name" value="TAT_signal_seq"/>
    <property type="match status" value="1"/>
</dbReference>
<dbReference type="InterPro" id="IPR006311">
    <property type="entry name" value="TAT_signal"/>
</dbReference>
<proteinExistence type="predicted"/>
<keyword evidence="2" id="KW-1185">Reference proteome</keyword>
<reference evidence="1 2" key="1">
    <citation type="journal article" date="2019" name="Int. J. Syst. Evol. Microbiol.">
        <title>The Global Catalogue of Microorganisms (GCM) 10K type strain sequencing project: providing services to taxonomists for standard genome sequencing and annotation.</title>
        <authorList>
            <consortium name="The Broad Institute Genomics Platform"/>
            <consortium name="The Broad Institute Genome Sequencing Center for Infectious Disease"/>
            <person name="Wu L."/>
            <person name="Ma J."/>
        </authorList>
    </citation>
    <scope>NUCLEOTIDE SEQUENCE [LARGE SCALE GENOMIC DNA]</scope>
    <source>
        <strain evidence="1 2">CGMCC 1.12563</strain>
    </source>
</reference>
<dbReference type="AlphaFoldDB" id="A0ABD6AWT4"/>